<sequence>MKYILAMSNKINGVALELFNSKEELLKYLNENEWYLLNSVDWDNLENYTNVEAEYIAQKPEFFGPNSEAHLRVMKG</sequence>
<accession>A0A8S5RVW0</accession>
<reference evidence="1" key="1">
    <citation type="journal article" date="2021" name="Proc. Natl. Acad. Sci. U.S.A.">
        <title>A Catalog of Tens of Thousands of Viruses from Human Metagenomes Reveals Hidden Associations with Chronic Diseases.</title>
        <authorList>
            <person name="Tisza M.J."/>
            <person name="Buck C.B."/>
        </authorList>
    </citation>
    <scope>NUCLEOTIDE SEQUENCE</scope>
    <source>
        <strain evidence="1">CtHip2</strain>
    </source>
</reference>
<name>A0A8S5RVW0_9CAUD</name>
<dbReference type="GO" id="GO:0007218">
    <property type="term" value="P:neuropeptide signaling pathway"/>
    <property type="evidence" value="ECO:0007669"/>
    <property type="project" value="UniProtKB-KW"/>
</dbReference>
<organism evidence="1">
    <name type="scientific">Siphoviridae sp. ctHip2</name>
    <dbReference type="NCBI Taxonomy" id="2827830"/>
    <lineage>
        <taxon>Viruses</taxon>
        <taxon>Duplodnaviria</taxon>
        <taxon>Heunggongvirae</taxon>
        <taxon>Uroviricota</taxon>
        <taxon>Caudoviricetes</taxon>
    </lineage>
</organism>
<keyword evidence="1" id="KW-0527">Neuropeptide</keyword>
<dbReference type="EMBL" id="BK032497">
    <property type="protein sequence ID" value="DAF42760.1"/>
    <property type="molecule type" value="Genomic_DNA"/>
</dbReference>
<proteinExistence type="predicted"/>
<evidence type="ECO:0000313" key="1">
    <source>
        <dbReference type="EMBL" id="DAF42760.1"/>
    </source>
</evidence>
<protein>
    <submittedName>
        <fullName evidence="1">NEUROPEPTIDE F F, Moniezia expansa, NPF</fullName>
    </submittedName>
</protein>